<keyword evidence="2 6" id="KW-0560">Oxidoreductase</keyword>
<dbReference type="InterPro" id="IPR046373">
    <property type="entry name" value="Acyl-CoA_Oxase/DH_mid-dom_sf"/>
</dbReference>
<proteinExistence type="predicted"/>
<dbReference type="InterPro" id="IPR013786">
    <property type="entry name" value="AcylCoA_DH/ox_N"/>
</dbReference>
<dbReference type="EMBL" id="JAXCLA010000008">
    <property type="protein sequence ID" value="MDY0747735.1"/>
    <property type="molecule type" value="Genomic_DNA"/>
</dbReference>
<dbReference type="RefSeq" id="WP_320425690.1">
    <property type="nucleotide sequence ID" value="NZ_JAXCLA010000008.1"/>
</dbReference>
<gene>
    <name evidence="6" type="ORF">SNE35_24745</name>
</gene>
<keyword evidence="1" id="KW-0285">Flavoprotein</keyword>
<dbReference type="EC" id="1.-.-.-" evidence="6"/>
<organism evidence="6 7">
    <name type="scientific">Roseateles agri</name>
    <dbReference type="NCBI Taxonomy" id="3098619"/>
    <lineage>
        <taxon>Bacteria</taxon>
        <taxon>Pseudomonadati</taxon>
        <taxon>Pseudomonadota</taxon>
        <taxon>Betaproteobacteria</taxon>
        <taxon>Burkholderiales</taxon>
        <taxon>Sphaerotilaceae</taxon>
        <taxon>Roseateles</taxon>
    </lineage>
</organism>
<sequence>MGSASFAGEVRRLPVPHLLARAEAFETALSELTRRFADGAELHDRDGSFPFGNFAELQRLGLVAAVVPAAQGGGGATLADARRVVAAVARGEPSTALVLTMTYLMHRSVSRTDSRWSPRLRDALYRSAVEEGALANSLRVEPALGSPARGGLPETVARRDGDGWLLSGHKLYTTGIPALRWLAVWARTDEPEPRVGMFLVPRDPGSDHPGIRVVESWDHLGLRASNSHEVIFDAVRLPLDHAVDIRPAADWAAGPDADQYAWMIVLLGALYDGVARAARDWLLGFLAGRTPGSLGAPLATLPRVQQVVGEIDALLWANEALLGGLERATDAGQPPPAVESGLAKYGATGNAIRVVDLALELSGNHGLSRRNPLERHHRDVLCSRIHTPQNDSILLGAGRLAFERARAS</sequence>
<dbReference type="PANTHER" id="PTHR43831:SF1">
    <property type="entry name" value="ISOBUTYRYL-COA DEHYDROGENASE, MITOCHONDRIAL"/>
    <property type="match status" value="1"/>
</dbReference>
<dbReference type="Proteomes" id="UP001285263">
    <property type="component" value="Unassembled WGS sequence"/>
</dbReference>
<dbReference type="Pfam" id="PF02771">
    <property type="entry name" value="Acyl-CoA_dh_N"/>
    <property type="match status" value="1"/>
</dbReference>
<feature type="domain" description="Acyl-CoA dehydrogenase/oxidase N-terminal" evidence="4">
    <location>
        <begin position="32"/>
        <end position="101"/>
    </location>
</feature>
<dbReference type="InterPro" id="IPR036250">
    <property type="entry name" value="AcylCo_DH-like_C"/>
</dbReference>
<reference evidence="6 7" key="1">
    <citation type="submission" date="2023-11" db="EMBL/GenBank/DDBJ databases">
        <title>Paucibacter sp. nov., isolated from fresh soil in Korea.</title>
        <authorList>
            <person name="Le N.T.T."/>
        </authorList>
    </citation>
    <scope>NUCLEOTIDE SEQUENCE [LARGE SCALE GENOMIC DNA]</scope>
    <source>
        <strain evidence="6 7">R3-3</strain>
    </source>
</reference>
<dbReference type="PIRSF" id="PIRSF016578">
    <property type="entry name" value="HsaA"/>
    <property type="match status" value="1"/>
</dbReference>
<feature type="domain" description="Acyl-CoA dehydrogenase C-terminal" evidence="5">
    <location>
        <begin position="269"/>
        <end position="387"/>
    </location>
</feature>
<evidence type="ECO:0000313" key="6">
    <source>
        <dbReference type="EMBL" id="MDY0747735.1"/>
    </source>
</evidence>
<dbReference type="GO" id="GO:0016491">
    <property type="term" value="F:oxidoreductase activity"/>
    <property type="evidence" value="ECO:0007669"/>
    <property type="project" value="UniProtKB-KW"/>
</dbReference>
<dbReference type="InterPro" id="IPR009100">
    <property type="entry name" value="AcylCoA_DH/oxidase_NM_dom_sf"/>
</dbReference>
<dbReference type="Pfam" id="PF02770">
    <property type="entry name" value="Acyl-CoA_dh_M"/>
    <property type="match status" value="1"/>
</dbReference>
<evidence type="ECO:0000259" key="5">
    <source>
        <dbReference type="Pfam" id="PF08028"/>
    </source>
</evidence>
<accession>A0ABU5DQ24</accession>
<dbReference type="CDD" id="cd00567">
    <property type="entry name" value="ACAD"/>
    <property type="match status" value="1"/>
</dbReference>
<feature type="domain" description="Acyl-CoA oxidase/dehydrogenase middle" evidence="3">
    <location>
        <begin position="141"/>
        <end position="235"/>
    </location>
</feature>
<protein>
    <submittedName>
        <fullName evidence="6">Acyl-CoA dehydrogenase family protein</fullName>
        <ecNumber evidence="6">1.-.-.-</ecNumber>
    </submittedName>
</protein>
<dbReference type="Gene3D" id="1.10.540.10">
    <property type="entry name" value="Acyl-CoA dehydrogenase/oxidase, N-terminal domain"/>
    <property type="match status" value="1"/>
</dbReference>
<evidence type="ECO:0000313" key="7">
    <source>
        <dbReference type="Proteomes" id="UP001285263"/>
    </source>
</evidence>
<dbReference type="Gene3D" id="2.40.110.10">
    <property type="entry name" value="Butyryl-CoA Dehydrogenase, subunit A, domain 2"/>
    <property type="match status" value="1"/>
</dbReference>
<dbReference type="InterPro" id="IPR037069">
    <property type="entry name" value="AcylCoA_DH/ox_N_sf"/>
</dbReference>
<evidence type="ECO:0000259" key="3">
    <source>
        <dbReference type="Pfam" id="PF02770"/>
    </source>
</evidence>
<dbReference type="InterPro" id="IPR052547">
    <property type="entry name" value="Mito_Isobutyryl-CoADH"/>
</dbReference>
<comment type="caution">
    <text evidence="6">The sequence shown here is derived from an EMBL/GenBank/DDBJ whole genome shotgun (WGS) entry which is preliminary data.</text>
</comment>
<dbReference type="SUPFAM" id="SSF56645">
    <property type="entry name" value="Acyl-CoA dehydrogenase NM domain-like"/>
    <property type="match status" value="1"/>
</dbReference>
<keyword evidence="7" id="KW-1185">Reference proteome</keyword>
<evidence type="ECO:0000256" key="2">
    <source>
        <dbReference type="ARBA" id="ARBA00023002"/>
    </source>
</evidence>
<dbReference type="Gene3D" id="1.20.140.10">
    <property type="entry name" value="Butyryl-CoA Dehydrogenase, subunit A, domain 3"/>
    <property type="match status" value="1"/>
</dbReference>
<evidence type="ECO:0000259" key="4">
    <source>
        <dbReference type="Pfam" id="PF02771"/>
    </source>
</evidence>
<dbReference type="SUPFAM" id="SSF47203">
    <property type="entry name" value="Acyl-CoA dehydrogenase C-terminal domain-like"/>
    <property type="match status" value="1"/>
</dbReference>
<dbReference type="InterPro" id="IPR006091">
    <property type="entry name" value="Acyl-CoA_Oxase/DH_mid-dom"/>
</dbReference>
<dbReference type="PANTHER" id="PTHR43831">
    <property type="entry name" value="ISOBUTYRYL-COA DEHYDROGENASE"/>
    <property type="match status" value="1"/>
</dbReference>
<dbReference type="Pfam" id="PF08028">
    <property type="entry name" value="Acyl-CoA_dh_2"/>
    <property type="match status" value="1"/>
</dbReference>
<evidence type="ECO:0000256" key="1">
    <source>
        <dbReference type="ARBA" id="ARBA00022630"/>
    </source>
</evidence>
<name>A0ABU5DQ24_9BURK</name>
<dbReference type="InterPro" id="IPR013107">
    <property type="entry name" value="Acyl-CoA_DH_C"/>
</dbReference>